<protein>
    <submittedName>
        <fullName evidence="2">Glyoxylate/succinic semialdehyde reductase 1</fullName>
    </submittedName>
</protein>
<dbReference type="EMBL" id="JABCIY010000177">
    <property type="protein sequence ID" value="KAF7189884.1"/>
    <property type="molecule type" value="Genomic_DNA"/>
</dbReference>
<dbReference type="SUPFAM" id="SSF51735">
    <property type="entry name" value="NAD(P)-binding Rossmann-fold domains"/>
    <property type="match status" value="1"/>
</dbReference>
<proteinExistence type="predicted"/>
<evidence type="ECO:0000259" key="1">
    <source>
        <dbReference type="Pfam" id="PF03446"/>
    </source>
</evidence>
<dbReference type="Gene3D" id="1.10.1040.10">
    <property type="entry name" value="N-(1-d-carboxylethyl)-l-norvaline Dehydrogenase, domain 2"/>
    <property type="match status" value="1"/>
</dbReference>
<organism evidence="2 3">
    <name type="scientific">Pseudocercospora fuligena</name>
    <dbReference type="NCBI Taxonomy" id="685502"/>
    <lineage>
        <taxon>Eukaryota</taxon>
        <taxon>Fungi</taxon>
        <taxon>Dikarya</taxon>
        <taxon>Ascomycota</taxon>
        <taxon>Pezizomycotina</taxon>
        <taxon>Dothideomycetes</taxon>
        <taxon>Dothideomycetidae</taxon>
        <taxon>Mycosphaerellales</taxon>
        <taxon>Mycosphaerellaceae</taxon>
        <taxon>Pseudocercospora</taxon>
    </lineage>
</organism>
<feature type="domain" description="6-phosphogluconate dehydrogenase NADP-binding" evidence="1">
    <location>
        <begin position="6"/>
        <end position="166"/>
    </location>
</feature>
<accession>A0A8H6VJ32</accession>
<dbReference type="InterPro" id="IPR036291">
    <property type="entry name" value="NAD(P)-bd_dom_sf"/>
</dbReference>
<name>A0A8H6VJ32_9PEZI</name>
<dbReference type="Gene3D" id="3.40.50.720">
    <property type="entry name" value="NAD(P)-binding Rossmann-like Domain"/>
    <property type="match status" value="1"/>
</dbReference>
<dbReference type="Proteomes" id="UP000660729">
    <property type="component" value="Unassembled WGS sequence"/>
</dbReference>
<evidence type="ECO:0000313" key="2">
    <source>
        <dbReference type="EMBL" id="KAF7189884.1"/>
    </source>
</evidence>
<comment type="caution">
    <text evidence="2">The sequence shown here is derived from an EMBL/GenBank/DDBJ whole genome shotgun (WGS) entry which is preliminary data.</text>
</comment>
<reference evidence="2" key="1">
    <citation type="submission" date="2020-04" db="EMBL/GenBank/DDBJ databases">
        <title>Draft genome resource of the tomato pathogen Pseudocercospora fuligena.</title>
        <authorList>
            <person name="Zaccaron A."/>
        </authorList>
    </citation>
    <scope>NUCLEOTIDE SEQUENCE</scope>
    <source>
        <strain evidence="2">PF001</strain>
    </source>
</reference>
<dbReference type="InterPro" id="IPR006115">
    <property type="entry name" value="6PGDH_NADP-bd"/>
</dbReference>
<dbReference type="AlphaFoldDB" id="A0A8H6VJ32"/>
<sequence length="245" mass="26091">MNNIHFGWYGLGSMGLNMAARLQGHLRSSGNTLGYSNRTIARGKTLDELGAKLYASFEDLVQACDAIFIMVSDDAAVLELANRAARLEHLDGKVFIDTSTVHPATSGSVKAILDAKKARFVASPVFGASLQAKNGQLIFAMAGPTSTINLLRPYILGVMGKSIVDCGEDVSKSSLMKISGNVMVLGLQELISEFQVLAERNGLSTSVAEKFIADLYGPALEGYSKRLTTGAYAPDLDVRPGFAVP</sequence>
<gene>
    <name evidence="2" type="ORF">HII31_08706</name>
</gene>
<dbReference type="Pfam" id="PF03446">
    <property type="entry name" value="NAD_binding_2"/>
    <property type="match status" value="1"/>
</dbReference>
<dbReference type="PANTHER" id="PTHR43580">
    <property type="entry name" value="OXIDOREDUCTASE GLYR1-RELATED"/>
    <property type="match status" value="1"/>
</dbReference>
<dbReference type="GO" id="GO:0050661">
    <property type="term" value="F:NADP binding"/>
    <property type="evidence" value="ECO:0007669"/>
    <property type="project" value="InterPro"/>
</dbReference>
<dbReference type="InterPro" id="IPR013328">
    <property type="entry name" value="6PGD_dom2"/>
</dbReference>
<dbReference type="InterPro" id="IPR051265">
    <property type="entry name" value="HIBADH-related_NP60_sf"/>
</dbReference>
<evidence type="ECO:0000313" key="3">
    <source>
        <dbReference type="Proteomes" id="UP000660729"/>
    </source>
</evidence>
<keyword evidence="3" id="KW-1185">Reference proteome</keyword>
<dbReference type="PANTHER" id="PTHR43580:SF8">
    <property type="entry name" value="6-PHOSPHOGLUCONATE DEHYDROGENASE NADP-BINDING DOMAIN-CONTAINING PROTEIN-RELATED"/>
    <property type="match status" value="1"/>
</dbReference>
<dbReference type="OrthoDB" id="435038at2759"/>